<reference evidence="6 7" key="1">
    <citation type="submission" date="2016-11" db="EMBL/GenBank/DDBJ databases">
        <authorList>
            <person name="Jaros S."/>
            <person name="Januszkiewicz K."/>
            <person name="Wedrychowicz H."/>
        </authorList>
    </citation>
    <scope>NUCLEOTIDE SEQUENCE [LARGE SCALE GENOMIC DNA]</scope>
    <source>
        <strain evidence="6 7">DSM 18899</strain>
    </source>
</reference>
<dbReference type="GO" id="GO:0004888">
    <property type="term" value="F:transmembrane signaling receptor activity"/>
    <property type="evidence" value="ECO:0007669"/>
    <property type="project" value="TreeGrafter"/>
</dbReference>
<dbReference type="OrthoDB" id="9177860at2"/>
<gene>
    <name evidence="6" type="ORF">SAMN02745887_02016</name>
</gene>
<dbReference type="PANTHER" id="PTHR43531:SF11">
    <property type="entry name" value="METHYL-ACCEPTING CHEMOTAXIS PROTEIN 3"/>
    <property type="match status" value="1"/>
</dbReference>
<dbReference type="InterPro" id="IPR004089">
    <property type="entry name" value="MCPsignal_dom"/>
</dbReference>
<dbReference type="EMBL" id="FPKR01000007">
    <property type="protein sequence ID" value="SFZ76578.1"/>
    <property type="molecule type" value="Genomic_DNA"/>
</dbReference>
<dbReference type="RefSeq" id="WP_084658404.1">
    <property type="nucleotide sequence ID" value="NZ_FPKR01000007.1"/>
</dbReference>
<keyword evidence="1" id="KW-0145">Chemotaxis</keyword>
<dbReference type="GO" id="GO:0006935">
    <property type="term" value="P:chemotaxis"/>
    <property type="evidence" value="ECO:0007669"/>
    <property type="project" value="UniProtKB-KW"/>
</dbReference>
<evidence type="ECO:0000256" key="4">
    <source>
        <dbReference type="SAM" id="Phobius"/>
    </source>
</evidence>
<keyword evidence="4" id="KW-1133">Transmembrane helix</keyword>
<dbReference type="Pfam" id="PF08376">
    <property type="entry name" value="NIT"/>
    <property type="match status" value="1"/>
</dbReference>
<organism evidence="6 7">
    <name type="scientific">Chitinimonas taiwanensis DSM 18899</name>
    <dbReference type="NCBI Taxonomy" id="1121279"/>
    <lineage>
        <taxon>Bacteria</taxon>
        <taxon>Pseudomonadati</taxon>
        <taxon>Pseudomonadota</taxon>
        <taxon>Betaproteobacteria</taxon>
        <taxon>Neisseriales</taxon>
        <taxon>Chitinibacteraceae</taxon>
        <taxon>Chitinimonas</taxon>
    </lineage>
</organism>
<evidence type="ECO:0000313" key="7">
    <source>
        <dbReference type="Proteomes" id="UP000186513"/>
    </source>
</evidence>
<feature type="domain" description="Methyl-accepting transducer" evidence="5">
    <location>
        <begin position="371"/>
        <end position="586"/>
    </location>
</feature>
<evidence type="ECO:0000313" key="6">
    <source>
        <dbReference type="EMBL" id="SFZ76578.1"/>
    </source>
</evidence>
<dbReference type="AlphaFoldDB" id="A0A1K2HJX9"/>
<dbReference type="Pfam" id="PF00015">
    <property type="entry name" value="MCPsignal"/>
    <property type="match status" value="1"/>
</dbReference>
<evidence type="ECO:0000256" key="1">
    <source>
        <dbReference type="ARBA" id="ARBA00022500"/>
    </source>
</evidence>
<keyword evidence="3" id="KW-0807">Transducer</keyword>
<dbReference type="Proteomes" id="UP000186513">
    <property type="component" value="Unassembled WGS sequence"/>
</dbReference>
<dbReference type="PROSITE" id="PS50111">
    <property type="entry name" value="CHEMOTAXIS_TRANSDUC_2"/>
    <property type="match status" value="1"/>
</dbReference>
<accession>A0A1K2HJX9</accession>
<dbReference type="GO" id="GO:0005886">
    <property type="term" value="C:plasma membrane"/>
    <property type="evidence" value="ECO:0007669"/>
    <property type="project" value="TreeGrafter"/>
</dbReference>
<feature type="transmembrane region" description="Helical" evidence="4">
    <location>
        <begin position="287"/>
        <end position="305"/>
    </location>
</feature>
<dbReference type="Gene3D" id="1.10.287.950">
    <property type="entry name" value="Methyl-accepting chemotaxis protein"/>
    <property type="match status" value="1"/>
</dbReference>
<dbReference type="STRING" id="1121279.SAMN02745887_02016"/>
<dbReference type="GO" id="GO:0007165">
    <property type="term" value="P:signal transduction"/>
    <property type="evidence" value="ECO:0007669"/>
    <property type="project" value="UniProtKB-KW"/>
</dbReference>
<evidence type="ECO:0000256" key="2">
    <source>
        <dbReference type="ARBA" id="ARBA00029447"/>
    </source>
</evidence>
<protein>
    <submittedName>
        <fullName evidence="6">Methyl-accepting chemotaxis protein (MCP) signalling domain-containing protein</fullName>
    </submittedName>
</protein>
<dbReference type="SUPFAM" id="SSF58104">
    <property type="entry name" value="Methyl-accepting chemotaxis protein (MCP) signaling domain"/>
    <property type="match status" value="1"/>
</dbReference>
<dbReference type="PANTHER" id="PTHR43531">
    <property type="entry name" value="PROTEIN ICFG"/>
    <property type="match status" value="1"/>
</dbReference>
<dbReference type="InterPro" id="IPR051310">
    <property type="entry name" value="MCP_chemotaxis"/>
</dbReference>
<dbReference type="SMART" id="SM00283">
    <property type="entry name" value="MA"/>
    <property type="match status" value="1"/>
</dbReference>
<keyword evidence="7" id="KW-1185">Reference proteome</keyword>
<keyword evidence="4" id="KW-0812">Transmembrane</keyword>
<keyword evidence="4" id="KW-0472">Membrane</keyword>
<comment type="similarity">
    <text evidence="2">Belongs to the methyl-accepting chemotaxis (MCP) protein family.</text>
</comment>
<proteinExistence type="inferred from homology"/>
<sequence length="607" mass="64238">MFKLCFRSRLRWLAGLPMLALLLLMALWLFELQGRQAELARTLAQTGSLRHASQLVHALQAERGLSFGMQMAGQRSTASVRAARAHSDEALSRLDASPAARALAEPLQRLREQIDDGSAPAAQHFASYSQLIATLLEHTTLAARQAQLASVLRSEFALLGLLCMKEAAAQERGLLNGVLSAGRFAAGERDRLVALAAEQAACERDLLGFAAPPLVDDYRQRLAAHTTADFRLARDALLVEPPRFEISPEHWFGLASQRLAQMQAVGEGLLAQIDAEAAVAQARLRSWLYWSLLAGAGLLLGLWLLQTSILRGLAHSLGGEPERVAEIAQAVARGQLAQQIPLRPGDEHSVLAAMQHMLHGLSATAVALQQGASQLLHSATQVQQASQRMAQSSSQQAAGLEETASSVQEIAAAVAQNSEHAQLTASMAEQSNQQAHSGGSMVNAAASAMQAVAKQIADVDEIAYQTNLLALNAAIEAARAGPQGRGFAVVAGEVRKLAEHAGEAAKRVGSVAAQGVHSTAQASQMLAEIAPAVQRTAELVAAISVACQDQADGTRQINLALGHLSQGVQENAATAELLAQIASDMRQQAEIMHGLVGFFAPGELRPA</sequence>
<evidence type="ECO:0000259" key="5">
    <source>
        <dbReference type="PROSITE" id="PS50111"/>
    </source>
</evidence>
<dbReference type="InterPro" id="IPR013587">
    <property type="entry name" value="Nitrate/nitrite_sensing"/>
</dbReference>
<name>A0A1K2HJX9_9NEIS</name>
<evidence type="ECO:0000256" key="3">
    <source>
        <dbReference type="PROSITE-ProRule" id="PRU00284"/>
    </source>
</evidence>